<keyword evidence="5" id="KW-0808">Transferase</keyword>
<dbReference type="Proteomes" id="UP000694904">
    <property type="component" value="Chromosome 3"/>
</dbReference>
<dbReference type="InterPro" id="IPR009447">
    <property type="entry name" value="PIGW/GWT1"/>
</dbReference>
<evidence type="ECO:0000256" key="1">
    <source>
        <dbReference type="ARBA" id="ARBA00004141"/>
    </source>
</evidence>
<feature type="transmembrane region" description="Helical" evidence="5">
    <location>
        <begin position="433"/>
        <end position="451"/>
    </location>
</feature>
<dbReference type="PANTHER" id="PTHR20661:SF0">
    <property type="entry name" value="PHOSPHATIDYLINOSITOL-GLYCAN BIOSYNTHESIS CLASS W PROTEIN"/>
    <property type="match status" value="1"/>
</dbReference>
<keyword evidence="3 5" id="KW-1133">Transmembrane helix</keyword>
<feature type="transmembrane region" description="Helical" evidence="5">
    <location>
        <begin position="59"/>
        <end position="84"/>
    </location>
</feature>
<keyword evidence="5" id="KW-0256">Endoplasmic reticulum</keyword>
<dbReference type="GeneID" id="108611851"/>
<evidence type="ECO:0000256" key="4">
    <source>
        <dbReference type="ARBA" id="ARBA00023136"/>
    </source>
</evidence>
<comment type="subcellular location">
    <subcellularLocation>
        <location evidence="5">Endoplasmic reticulum membrane</location>
        <topology evidence="5">Multi-pass membrane protein</topology>
    </subcellularLocation>
    <subcellularLocation>
        <location evidence="1">Membrane</location>
        <topology evidence="1">Multi-pass membrane protein</topology>
    </subcellularLocation>
</comment>
<feature type="transmembrane region" description="Helical" evidence="5">
    <location>
        <begin position="360"/>
        <end position="383"/>
    </location>
</feature>
<sequence>MDHQEATYTTIDHYDACVTADKCLLSAPLHIFQSYMEQAVCSSLDIETMRKGPSYCPWAILRASLSVLPIILPTLLGLTLSQLLCQHLSQRSLRRFLLEFLLITLPTVCSNTVANSYNNHYCIVVATLIALLLLRCGAWRGAAAKHSYEVGKKPAAITLLRATSYICTGCAILAVDFKAFPIEWRKSREYGASLMDVGIGMFVMSMGVVSQRAHNWADMRRVLKVVLPLLMLGLARTVVITLINYHQDEHEYGTHLNAFFTLGLTKLLASLCSLLARSDKQLLPLSLAILMLHELFLQQGLAAYVMSSASRSSFLSANREGLSALPGCISLYLLSVWGGRWYKAMDKLSYEQFLAKLRKILLVTAVTWLLVFACVFLCGIARVTFNAGYVFWLFGIGTLLLLLCSFLFELCLMTPQEKLTPLPALVETINMNGLTYFMLCNFLTGLVNLTLNPAKRSSGECVAILMLYMLASTGMVYVLFRKGIRIA</sequence>
<dbReference type="PIRSF" id="PIRSF017321">
    <property type="entry name" value="GWT1"/>
    <property type="match status" value="1"/>
</dbReference>
<feature type="transmembrane region" description="Helical" evidence="5">
    <location>
        <begin position="255"/>
        <end position="275"/>
    </location>
</feature>
<comment type="function">
    <text evidence="5">A acetyltransferase, which acetylates the inositol ring of phosphatidylinositol during biosynthesis of GPI-anchor.</text>
</comment>
<keyword evidence="5" id="KW-0012">Acyltransferase</keyword>
<feature type="transmembrane region" description="Helical" evidence="5">
    <location>
        <begin position="463"/>
        <end position="480"/>
    </location>
</feature>
<evidence type="ECO:0000313" key="6">
    <source>
        <dbReference type="Proteomes" id="UP000694904"/>
    </source>
</evidence>
<reference evidence="6" key="1">
    <citation type="journal article" date="1997" name="Nucleic Acids Res.">
        <title>tRNAscan-SE: a program for improved detection of transfer RNA genes in genomic sequence.</title>
        <authorList>
            <person name="Lowe T.M."/>
            <person name="Eddy S.R."/>
        </authorList>
    </citation>
    <scope>NUCLEOTIDE SEQUENCE [LARGE SCALE GENOMIC DNA]</scope>
</reference>
<feature type="transmembrane region" description="Helical" evidence="5">
    <location>
        <begin position="222"/>
        <end position="243"/>
    </location>
</feature>
<accession>A0ABM1NYX1</accession>
<feature type="transmembrane region" description="Helical" evidence="5">
    <location>
        <begin position="120"/>
        <end position="138"/>
    </location>
</feature>
<reference evidence="7" key="3">
    <citation type="submission" date="2025-08" db="UniProtKB">
        <authorList>
            <consortium name="RefSeq"/>
        </authorList>
    </citation>
    <scope>IDENTIFICATION</scope>
    <source>
        <tissue evidence="7">Whole organism</tissue>
    </source>
</reference>
<dbReference type="EC" id="2.3.-.-" evidence="5"/>
<evidence type="ECO:0000313" key="7">
    <source>
        <dbReference type="RefSeq" id="XP_017860157.1"/>
    </source>
</evidence>
<keyword evidence="2 5" id="KW-0812">Transmembrane</keyword>
<keyword evidence="5" id="KW-0337">GPI-anchor biosynthesis</keyword>
<evidence type="ECO:0000256" key="3">
    <source>
        <dbReference type="ARBA" id="ARBA00022989"/>
    </source>
</evidence>
<keyword evidence="4 5" id="KW-0472">Membrane</keyword>
<feature type="transmembrane region" description="Helical" evidence="5">
    <location>
        <begin position="389"/>
        <end position="412"/>
    </location>
</feature>
<evidence type="ECO:0000256" key="2">
    <source>
        <dbReference type="ARBA" id="ARBA00022692"/>
    </source>
</evidence>
<feature type="transmembrane region" description="Helical" evidence="5">
    <location>
        <begin position="192"/>
        <end position="210"/>
    </location>
</feature>
<dbReference type="RefSeq" id="XP_017860157.1">
    <property type="nucleotide sequence ID" value="XM_018004668.1"/>
</dbReference>
<dbReference type="Pfam" id="PF06423">
    <property type="entry name" value="GWT1"/>
    <property type="match status" value="1"/>
</dbReference>
<comment type="pathway">
    <text evidence="5">Glycolipid biosynthesis; glycosylphosphatidylinositol-anchor biosynthesis.</text>
</comment>
<name>A0ABM1NYX1_DROAR</name>
<proteinExistence type="inferred from homology"/>
<keyword evidence="6" id="KW-1185">Reference proteome</keyword>
<comment type="similarity">
    <text evidence="5">Belongs to the PIGW family.</text>
</comment>
<protein>
    <recommendedName>
        <fullName evidence="5">Phosphatidylinositol-glycan biosynthesis class W protein</fullName>
        <ecNumber evidence="5">2.3.-.-</ecNumber>
    </recommendedName>
</protein>
<organism evidence="6 7">
    <name type="scientific">Drosophila arizonae</name>
    <name type="common">Fruit fly</name>
    <dbReference type="NCBI Taxonomy" id="7263"/>
    <lineage>
        <taxon>Eukaryota</taxon>
        <taxon>Metazoa</taxon>
        <taxon>Ecdysozoa</taxon>
        <taxon>Arthropoda</taxon>
        <taxon>Hexapoda</taxon>
        <taxon>Insecta</taxon>
        <taxon>Pterygota</taxon>
        <taxon>Neoptera</taxon>
        <taxon>Endopterygota</taxon>
        <taxon>Diptera</taxon>
        <taxon>Brachycera</taxon>
        <taxon>Muscomorpha</taxon>
        <taxon>Ephydroidea</taxon>
        <taxon>Drosophilidae</taxon>
        <taxon>Drosophila</taxon>
    </lineage>
</organism>
<reference evidence="6" key="2">
    <citation type="journal article" date="2016" name="G3 (Bethesda)">
        <title>Genome Evolution in Three Species of Cactophilic Drosophila.</title>
        <authorList>
            <person name="Sanchez-Flores A."/>
            <person name="Penazola F."/>
            <person name="Carpinteyro-Ponce J."/>
            <person name="Nazario-Yepiz N."/>
            <person name="Abreu-Goodger C."/>
            <person name="Machado C.A."/>
            <person name="Markow T.A."/>
        </authorList>
    </citation>
    <scope>NUCLEOTIDE SEQUENCE [LARGE SCALE GENOMIC DNA]</scope>
</reference>
<gene>
    <name evidence="7" type="primary">LOC108611851</name>
</gene>
<feature type="transmembrane region" description="Helical" evidence="5">
    <location>
        <begin position="96"/>
        <end position="114"/>
    </location>
</feature>
<dbReference type="PANTHER" id="PTHR20661">
    <property type="entry name" value="PHOSPHATIDYLINOSITOL-GLYCAN BIOSYNTHESIS CLASS W PROTEIN"/>
    <property type="match status" value="1"/>
</dbReference>
<feature type="transmembrane region" description="Helical" evidence="5">
    <location>
        <begin position="282"/>
        <end position="301"/>
    </location>
</feature>
<feature type="transmembrane region" description="Helical" evidence="5">
    <location>
        <begin position="321"/>
        <end position="339"/>
    </location>
</feature>
<evidence type="ECO:0000256" key="5">
    <source>
        <dbReference type="RuleBase" id="RU280819"/>
    </source>
</evidence>